<dbReference type="GO" id="GO:0000160">
    <property type="term" value="P:phosphorelay signal transduction system"/>
    <property type="evidence" value="ECO:0007669"/>
    <property type="project" value="InterPro"/>
</dbReference>
<name>A0A0W8G2U4_9ZZZZ</name>
<dbReference type="AlphaFoldDB" id="A0A0W8G2U4"/>
<dbReference type="GO" id="GO:0016791">
    <property type="term" value="F:phosphatase activity"/>
    <property type="evidence" value="ECO:0007669"/>
    <property type="project" value="TreeGrafter"/>
</dbReference>
<feature type="domain" description="Response regulatory" evidence="2">
    <location>
        <begin position="6"/>
        <end position="122"/>
    </location>
</feature>
<dbReference type="EMBL" id="LNQE01000323">
    <property type="protein sequence ID" value="KUG27496.1"/>
    <property type="molecule type" value="Genomic_DNA"/>
</dbReference>
<protein>
    <submittedName>
        <fullName evidence="3">Serine phosphatase rsbu, regulator of sigma subunit</fullName>
    </submittedName>
</protein>
<dbReference type="InterPro" id="IPR001789">
    <property type="entry name" value="Sig_transdc_resp-reg_receiver"/>
</dbReference>
<comment type="caution">
    <text evidence="3">The sequence shown here is derived from an EMBL/GenBank/DDBJ whole genome shotgun (WGS) entry which is preliminary data.</text>
</comment>
<dbReference type="PANTHER" id="PTHR43156:SF2">
    <property type="entry name" value="STAGE II SPORULATION PROTEIN E"/>
    <property type="match status" value="1"/>
</dbReference>
<dbReference type="Pfam" id="PF07228">
    <property type="entry name" value="SpoIIE"/>
    <property type="match status" value="1"/>
</dbReference>
<proteinExistence type="predicted"/>
<dbReference type="Gene3D" id="3.60.40.10">
    <property type="entry name" value="PPM-type phosphatase domain"/>
    <property type="match status" value="1"/>
</dbReference>
<dbReference type="PANTHER" id="PTHR43156">
    <property type="entry name" value="STAGE II SPORULATION PROTEIN E-RELATED"/>
    <property type="match status" value="1"/>
</dbReference>
<accession>A0A0W8G2U4</accession>
<dbReference type="SUPFAM" id="SSF81606">
    <property type="entry name" value="PP2C-like"/>
    <property type="match status" value="1"/>
</dbReference>
<evidence type="ECO:0000259" key="2">
    <source>
        <dbReference type="PROSITE" id="PS50110"/>
    </source>
</evidence>
<dbReference type="Gene3D" id="3.40.50.2300">
    <property type="match status" value="1"/>
</dbReference>
<dbReference type="InterPro" id="IPR036457">
    <property type="entry name" value="PPM-type-like_dom_sf"/>
</dbReference>
<gene>
    <name evidence="3" type="ORF">ASZ90_002652</name>
</gene>
<dbReference type="InterPro" id="IPR001932">
    <property type="entry name" value="PPM-type_phosphatase-like_dom"/>
</dbReference>
<keyword evidence="1" id="KW-0378">Hydrolase</keyword>
<dbReference type="PROSITE" id="PS50110">
    <property type="entry name" value="RESPONSE_REGULATORY"/>
    <property type="match status" value="1"/>
</dbReference>
<evidence type="ECO:0000313" key="3">
    <source>
        <dbReference type="EMBL" id="KUG27496.1"/>
    </source>
</evidence>
<dbReference type="SUPFAM" id="SSF52172">
    <property type="entry name" value="CheY-like"/>
    <property type="match status" value="1"/>
</dbReference>
<dbReference type="Pfam" id="PF00072">
    <property type="entry name" value="Response_reg"/>
    <property type="match status" value="1"/>
</dbReference>
<evidence type="ECO:0000256" key="1">
    <source>
        <dbReference type="ARBA" id="ARBA00022801"/>
    </source>
</evidence>
<dbReference type="InterPro" id="IPR052016">
    <property type="entry name" value="Bact_Sigma-Reg"/>
</dbReference>
<reference evidence="3" key="1">
    <citation type="journal article" date="2015" name="Proc. Natl. Acad. Sci. U.S.A.">
        <title>Networks of energetic and metabolic interactions define dynamics in microbial communities.</title>
        <authorList>
            <person name="Embree M."/>
            <person name="Liu J.K."/>
            <person name="Al-Bassam M.M."/>
            <person name="Zengler K."/>
        </authorList>
    </citation>
    <scope>NUCLEOTIDE SEQUENCE</scope>
</reference>
<dbReference type="SMART" id="SM00331">
    <property type="entry name" value="PP2C_SIG"/>
    <property type="match status" value="1"/>
</dbReference>
<dbReference type="SMART" id="SM00448">
    <property type="entry name" value="REC"/>
    <property type="match status" value="1"/>
</dbReference>
<dbReference type="InterPro" id="IPR011006">
    <property type="entry name" value="CheY-like_superfamily"/>
</dbReference>
<sequence>MNETPSILIVDDEVVNLMTLEWMLRDAGFETWRAASGPEARRLAPKLRPDLIILDIVMPGEDGFTTCEKLLADPAVGETPIIFISGLGDVDNKVRGLKMGAVDYIAKPFAREEVLARVKLHIRLRQAHAAMLKVQADKLSQIREAQQAILADPGDIPEARFAVRYVPVLEAGGDFYDVFPLTERSMGYFVADISGHDLGASFVTSSLKALLRQNSGPLFTPQETLKNINAVLTGILKDGKHLTAALAALNRARGRLTLVNAGHPPPILVTAAGQASLLDVEGDILGVFDHVQLGILERKVEAGDRIFLYTDGLVERFRGEVRSRDRGVDILVQACLDTRGLPMAEAVDQAARRLDGTGRLHDDDMVLLGFEV</sequence>
<organism evidence="3">
    <name type="scientific">hydrocarbon metagenome</name>
    <dbReference type="NCBI Taxonomy" id="938273"/>
    <lineage>
        <taxon>unclassified sequences</taxon>
        <taxon>metagenomes</taxon>
        <taxon>ecological metagenomes</taxon>
    </lineage>
</organism>